<gene>
    <name evidence="3" type="ORF">EUTSA_v10023166mg</name>
</gene>
<proteinExistence type="predicted"/>
<evidence type="ECO:0000313" key="3">
    <source>
        <dbReference type="EMBL" id="ESQ51066.1"/>
    </source>
</evidence>
<dbReference type="CDD" id="cd06222">
    <property type="entry name" value="RNase_H_like"/>
    <property type="match status" value="1"/>
</dbReference>
<sequence length="506" mass="58863">MKTIGYDFSICKQPSYHFSLLGGWWCYIDGSWKKTDKMSGFGWYYFKDGLEEKILGARNVQRSLPPLHAELEGLLWAILCMSANRKMEVAFATDCSELVKMLLNFFLKRKSSSTSEVENNLDYLPWDPFKRKQILEYHQNQRDEKCDSLMKQNHYIEHAFYKQDDVAKMSIVFAEQNEVVSKVVLENAPKNNQMTSPLIQKDIVHCFAEEVVKSTIEETNYERFIGVVHVRETSSLTLKHVIDVLFAKYGLSLKNIRGQGYDGASNMKVAIAKKHFEVGDFFDKISTVSNVVGASCKRKDKLQEIYQKEITKEISDGKICTGKGKNQNHSLSRHTNTRWGSHHKKLLRLVELFSIVIKVFGFIQSGVIENSKKRQAYGLASYMQTFYCIFYMHLMLHILGQTENLSMALQTIDQNILNAVSLVEYTKRELQKFRDDGWDSLMVKVSSFCKKHDIDMIMMEDEFVDFRRLRKKINTTNLHHYKISCFNVDLDLQLQEFNDRFIEVNT</sequence>
<evidence type="ECO:0008006" key="5">
    <source>
        <dbReference type="Google" id="ProtNLM"/>
    </source>
</evidence>
<dbReference type="Gene3D" id="3.30.420.10">
    <property type="entry name" value="Ribonuclease H-like superfamily/Ribonuclease H"/>
    <property type="match status" value="1"/>
</dbReference>
<dbReference type="GO" id="GO:0004523">
    <property type="term" value="F:RNA-DNA hybrid ribonuclease activity"/>
    <property type="evidence" value="ECO:0007669"/>
    <property type="project" value="InterPro"/>
</dbReference>
<dbReference type="SUPFAM" id="SSF53098">
    <property type="entry name" value="Ribonuclease H-like"/>
    <property type="match status" value="1"/>
</dbReference>
<dbReference type="InterPro" id="IPR036397">
    <property type="entry name" value="RNaseH_sf"/>
</dbReference>
<accession>V4NW66</accession>
<reference evidence="3 4" key="1">
    <citation type="journal article" date="2013" name="Front. Plant Sci.">
        <title>The Reference Genome of the Halophytic Plant Eutrema salsugineum.</title>
        <authorList>
            <person name="Yang R."/>
            <person name="Jarvis D.E."/>
            <person name="Chen H."/>
            <person name="Beilstein M.A."/>
            <person name="Grimwood J."/>
            <person name="Jenkins J."/>
            <person name="Shu S."/>
            <person name="Prochnik S."/>
            <person name="Xin M."/>
            <person name="Ma C."/>
            <person name="Schmutz J."/>
            <person name="Wing R.A."/>
            <person name="Mitchell-Olds T."/>
            <person name="Schumaker K.S."/>
            <person name="Wang X."/>
        </authorList>
    </citation>
    <scope>NUCLEOTIDE SEQUENCE [LARGE SCALE GENOMIC DNA]</scope>
</reference>
<feature type="domain" description="RNase H type-1" evidence="1">
    <location>
        <begin position="29"/>
        <end position="104"/>
    </location>
</feature>
<dbReference type="EMBL" id="KI517392">
    <property type="protein sequence ID" value="ESQ51066.1"/>
    <property type="molecule type" value="Genomic_DNA"/>
</dbReference>
<dbReference type="Pfam" id="PF14291">
    <property type="entry name" value="DUF4371"/>
    <property type="match status" value="2"/>
</dbReference>
<dbReference type="Gramene" id="ESQ51066">
    <property type="protein sequence ID" value="ESQ51066"/>
    <property type="gene ID" value="EUTSA_v10023166mg"/>
</dbReference>
<feature type="domain" description="DUF4371" evidence="2">
    <location>
        <begin position="222"/>
        <end position="269"/>
    </location>
</feature>
<name>V4NW66_EUTSA</name>
<dbReference type="InterPro" id="IPR002156">
    <property type="entry name" value="RNaseH_domain"/>
</dbReference>
<evidence type="ECO:0000259" key="2">
    <source>
        <dbReference type="Pfam" id="PF14291"/>
    </source>
</evidence>
<dbReference type="Proteomes" id="UP000030689">
    <property type="component" value="Unassembled WGS sequence"/>
</dbReference>
<dbReference type="eggNOG" id="KOG1075">
    <property type="taxonomic scope" value="Eukaryota"/>
</dbReference>
<dbReference type="STRING" id="72664.V4NW66"/>
<dbReference type="InterPro" id="IPR044730">
    <property type="entry name" value="RNase_H-like_dom_plant"/>
</dbReference>
<protein>
    <recommendedName>
        <fullName evidence="5">DUF4371 domain-containing protein</fullName>
    </recommendedName>
</protein>
<dbReference type="PANTHER" id="PTHR11697:SF230">
    <property type="entry name" value="ZINC FINGER, MYM DOMAIN CONTAINING 1"/>
    <property type="match status" value="1"/>
</dbReference>
<dbReference type="PANTHER" id="PTHR11697">
    <property type="entry name" value="GENERAL TRANSCRIPTION FACTOR 2-RELATED ZINC FINGER PROTEIN"/>
    <property type="match status" value="1"/>
</dbReference>
<organism evidence="3 4">
    <name type="scientific">Eutrema salsugineum</name>
    <name type="common">Saltwater cress</name>
    <name type="synonym">Sisymbrium salsugineum</name>
    <dbReference type="NCBI Taxonomy" id="72664"/>
    <lineage>
        <taxon>Eukaryota</taxon>
        <taxon>Viridiplantae</taxon>
        <taxon>Streptophyta</taxon>
        <taxon>Embryophyta</taxon>
        <taxon>Tracheophyta</taxon>
        <taxon>Spermatophyta</taxon>
        <taxon>Magnoliopsida</taxon>
        <taxon>eudicotyledons</taxon>
        <taxon>Gunneridae</taxon>
        <taxon>Pentapetalae</taxon>
        <taxon>rosids</taxon>
        <taxon>malvids</taxon>
        <taxon>Brassicales</taxon>
        <taxon>Brassicaceae</taxon>
        <taxon>Eutremeae</taxon>
        <taxon>Eutrema</taxon>
    </lineage>
</organism>
<dbReference type="InterPro" id="IPR012337">
    <property type="entry name" value="RNaseH-like_sf"/>
</dbReference>
<evidence type="ECO:0000259" key="1">
    <source>
        <dbReference type="Pfam" id="PF13456"/>
    </source>
</evidence>
<keyword evidence="4" id="KW-1185">Reference proteome</keyword>
<dbReference type="InterPro" id="IPR055298">
    <property type="entry name" value="AtLOH3-like"/>
</dbReference>
<feature type="domain" description="DUF4371" evidence="2">
    <location>
        <begin position="174"/>
        <end position="220"/>
    </location>
</feature>
<dbReference type="KEGG" id="eus:EUTSA_v10023166mg"/>
<dbReference type="InterPro" id="IPR025398">
    <property type="entry name" value="DUF4371"/>
</dbReference>
<dbReference type="Pfam" id="PF13456">
    <property type="entry name" value="RVT_3"/>
    <property type="match status" value="1"/>
</dbReference>
<dbReference type="AlphaFoldDB" id="V4NW66"/>
<dbReference type="GO" id="GO:0003676">
    <property type="term" value="F:nucleic acid binding"/>
    <property type="evidence" value="ECO:0007669"/>
    <property type="project" value="InterPro"/>
</dbReference>
<evidence type="ECO:0000313" key="4">
    <source>
        <dbReference type="Proteomes" id="UP000030689"/>
    </source>
</evidence>